<protein>
    <submittedName>
        <fullName evidence="1">Uncharacterized protein</fullName>
    </submittedName>
</protein>
<dbReference type="OMA" id="CSNEANM"/>
<evidence type="ECO:0000313" key="1">
    <source>
        <dbReference type="EMBL" id="KJB20793.1"/>
    </source>
</evidence>
<accession>A0A0D2P2L5</accession>
<keyword evidence="2" id="KW-1185">Reference proteome</keyword>
<dbReference type="Gramene" id="KJB20793">
    <property type="protein sequence ID" value="KJB20793"/>
    <property type="gene ID" value="B456_003G165200"/>
</dbReference>
<name>A0A0D2P2L5_GOSRA</name>
<dbReference type="Proteomes" id="UP000032304">
    <property type="component" value="Chromosome 3"/>
</dbReference>
<reference evidence="1 2" key="1">
    <citation type="journal article" date="2012" name="Nature">
        <title>Repeated polyploidization of Gossypium genomes and the evolution of spinnable cotton fibres.</title>
        <authorList>
            <person name="Paterson A.H."/>
            <person name="Wendel J.F."/>
            <person name="Gundlach H."/>
            <person name="Guo H."/>
            <person name="Jenkins J."/>
            <person name="Jin D."/>
            <person name="Llewellyn D."/>
            <person name="Showmaker K.C."/>
            <person name="Shu S."/>
            <person name="Udall J."/>
            <person name="Yoo M.J."/>
            <person name="Byers R."/>
            <person name="Chen W."/>
            <person name="Doron-Faigenboim A."/>
            <person name="Duke M.V."/>
            <person name="Gong L."/>
            <person name="Grimwood J."/>
            <person name="Grover C."/>
            <person name="Grupp K."/>
            <person name="Hu G."/>
            <person name="Lee T.H."/>
            <person name="Li J."/>
            <person name="Lin L."/>
            <person name="Liu T."/>
            <person name="Marler B.S."/>
            <person name="Page J.T."/>
            <person name="Roberts A.W."/>
            <person name="Romanel E."/>
            <person name="Sanders W.S."/>
            <person name="Szadkowski E."/>
            <person name="Tan X."/>
            <person name="Tang H."/>
            <person name="Xu C."/>
            <person name="Wang J."/>
            <person name="Wang Z."/>
            <person name="Zhang D."/>
            <person name="Zhang L."/>
            <person name="Ashrafi H."/>
            <person name="Bedon F."/>
            <person name="Bowers J.E."/>
            <person name="Brubaker C.L."/>
            <person name="Chee P.W."/>
            <person name="Das S."/>
            <person name="Gingle A.R."/>
            <person name="Haigler C.H."/>
            <person name="Harker D."/>
            <person name="Hoffmann L.V."/>
            <person name="Hovav R."/>
            <person name="Jones D.C."/>
            <person name="Lemke C."/>
            <person name="Mansoor S."/>
            <person name="ur Rahman M."/>
            <person name="Rainville L.N."/>
            <person name="Rambani A."/>
            <person name="Reddy U.K."/>
            <person name="Rong J.K."/>
            <person name="Saranga Y."/>
            <person name="Scheffler B.E."/>
            <person name="Scheffler J.A."/>
            <person name="Stelly D.M."/>
            <person name="Triplett B.A."/>
            <person name="Van Deynze A."/>
            <person name="Vaslin M.F."/>
            <person name="Waghmare V.N."/>
            <person name="Walford S.A."/>
            <person name="Wright R.J."/>
            <person name="Zaki E.A."/>
            <person name="Zhang T."/>
            <person name="Dennis E.S."/>
            <person name="Mayer K.F."/>
            <person name="Peterson D.G."/>
            <person name="Rokhsar D.S."/>
            <person name="Wang X."/>
            <person name="Schmutz J."/>
        </authorList>
    </citation>
    <scope>NUCLEOTIDE SEQUENCE [LARGE SCALE GENOMIC DNA]</scope>
</reference>
<dbReference type="AlphaFoldDB" id="A0A0D2P2L5"/>
<gene>
    <name evidence="1" type="ORF">B456_003G165200</name>
</gene>
<proteinExistence type="predicted"/>
<organism evidence="1 2">
    <name type="scientific">Gossypium raimondii</name>
    <name type="common">Peruvian cotton</name>
    <name type="synonym">Gossypium klotzschianum subsp. raimondii</name>
    <dbReference type="NCBI Taxonomy" id="29730"/>
    <lineage>
        <taxon>Eukaryota</taxon>
        <taxon>Viridiplantae</taxon>
        <taxon>Streptophyta</taxon>
        <taxon>Embryophyta</taxon>
        <taxon>Tracheophyta</taxon>
        <taxon>Spermatophyta</taxon>
        <taxon>Magnoliopsida</taxon>
        <taxon>eudicotyledons</taxon>
        <taxon>Gunneridae</taxon>
        <taxon>Pentapetalae</taxon>
        <taxon>rosids</taxon>
        <taxon>malvids</taxon>
        <taxon>Malvales</taxon>
        <taxon>Malvaceae</taxon>
        <taxon>Malvoideae</taxon>
        <taxon>Gossypium</taxon>
    </lineage>
</organism>
<evidence type="ECO:0000313" key="2">
    <source>
        <dbReference type="Proteomes" id="UP000032304"/>
    </source>
</evidence>
<dbReference type="EMBL" id="CM001742">
    <property type="protein sequence ID" value="KJB20793.1"/>
    <property type="molecule type" value="Genomic_DNA"/>
</dbReference>
<sequence length="70" mass="8096">MIPNLPERSTFSSWGNFHSKECSNEANMKDNIFSPKLMPGHFLLPDPNDKYRKSFPRKFNFLGSFKNLSG</sequence>